<keyword evidence="7" id="KW-1185">Reference proteome</keyword>
<dbReference type="HOGENOM" id="CLU_398742_0_0_1"/>
<dbReference type="SUPFAM" id="SSF53067">
    <property type="entry name" value="Actin-like ATPase domain"/>
    <property type="match status" value="2"/>
</dbReference>
<dbReference type="PROSITE" id="PS01036">
    <property type="entry name" value="HSP70_3"/>
    <property type="match status" value="1"/>
</dbReference>
<dbReference type="SUPFAM" id="SSF57997">
    <property type="entry name" value="Tropomyosin"/>
    <property type="match status" value="1"/>
</dbReference>
<dbReference type="OrthoDB" id="10551861at2759"/>
<evidence type="ECO:0000256" key="3">
    <source>
        <dbReference type="SAM" id="Coils"/>
    </source>
</evidence>
<dbReference type="InterPro" id="IPR018181">
    <property type="entry name" value="Heat_shock_70_CS"/>
</dbReference>
<feature type="coiled-coil region" evidence="3">
    <location>
        <begin position="498"/>
        <end position="621"/>
    </location>
</feature>
<dbReference type="PANTHER" id="PTHR45639">
    <property type="entry name" value="HSC70CB, ISOFORM G-RELATED"/>
    <property type="match status" value="1"/>
</dbReference>
<dbReference type="KEGG" id="gtt:GUITHDRAFT_121608"/>
<sequence length="691" mass="76149">MVGSGGEGMEGRELSVGVDMGSEKCVVAVYDHEKNVSLPLELLGSKTLSSSIAVNCGKRGVGELGEEILVGQRAESRSAKRCKDVLCAHRKLLYCMDGNARQLASMLKDLWHFDVELVDKERKAVNELSGDVEFECCMYKTTDGFIPVTTVITNLMSAVCSNLLDAIKAGGALETTDGRPTVWRHFGVSVPECFSASQRRVVQSAAEDAVKKYLGKGVQVKVMNENLAAAVQHVCSNVVDPLSFQIVDFGSSKLTISHFEVVKGDRGFTLVERAARTNVFVGGDELVNRIILWCEKRKPFQESLVTCKPAIFKLRKEVRSAVKILTVAEEAMIEVDSAVDGKDLALMLTLEDFERECSYVFDAVVDLEQEIMGAGGGHGPDEIVLLGGLTRIPRIQEIVHNIANNFKDCSVKKTLDIDRAVAMGAATVCALDHDARVVRFPFDPHRPYAELQQRFHAADEEHWRSSQHASSSYHLPAERSLTNSGSIGGNVASLIQKLVAAEASIGQWQKRCEALEQEVASCVQSKDAAIKGRMEAEARAEAAERGRVEAEARMRKLEEEVVALRAQRLPAAAEDVEMHMAALHQRAEAAEKQLGRRERALSRAEADIRTLKEERQALVEILKTQKLSTTAMYDEAEPGKQLSSPRDNCEVGALPGEGPRSSPESKRERNRFRELTESPLTMKQLKNFWNL</sequence>
<reference evidence="6" key="3">
    <citation type="submission" date="2015-06" db="UniProtKB">
        <authorList>
            <consortium name="EnsemblProtists"/>
        </authorList>
    </citation>
    <scope>IDENTIFICATION</scope>
</reference>
<dbReference type="InterPro" id="IPR043129">
    <property type="entry name" value="ATPase_NBD"/>
</dbReference>
<evidence type="ECO:0000256" key="4">
    <source>
        <dbReference type="SAM" id="MobiDB-lite"/>
    </source>
</evidence>
<dbReference type="EnsemblProtists" id="EKX32218">
    <property type="protein sequence ID" value="EKX32218"/>
    <property type="gene ID" value="GUITHDRAFT_121608"/>
</dbReference>
<dbReference type="GO" id="GO:0030968">
    <property type="term" value="P:endoplasmic reticulum unfolded protein response"/>
    <property type="evidence" value="ECO:0007669"/>
    <property type="project" value="TreeGrafter"/>
</dbReference>
<dbReference type="STRING" id="905079.L1I7J8"/>
<keyword evidence="5" id="KW-0346">Stress response</keyword>
<dbReference type="InterPro" id="IPR013126">
    <property type="entry name" value="Hsp_70_fam"/>
</dbReference>
<reference evidence="7" key="2">
    <citation type="submission" date="2012-11" db="EMBL/GenBank/DDBJ databases">
        <authorList>
            <person name="Kuo A."/>
            <person name="Curtis B.A."/>
            <person name="Tanifuji G."/>
            <person name="Burki F."/>
            <person name="Gruber A."/>
            <person name="Irimia M."/>
            <person name="Maruyama S."/>
            <person name="Arias M.C."/>
            <person name="Ball S.G."/>
            <person name="Gile G.H."/>
            <person name="Hirakawa Y."/>
            <person name="Hopkins J.F."/>
            <person name="Rensing S.A."/>
            <person name="Schmutz J."/>
            <person name="Symeonidi A."/>
            <person name="Elias M."/>
            <person name="Eveleigh R.J."/>
            <person name="Herman E.K."/>
            <person name="Klute M.J."/>
            <person name="Nakayama T."/>
            <person name="Obornik M."/>
            <person name="Reyes-Prieto A."/>
            <person name="Armbrust E.V."/>
            <person name="Aves S.J."/>
            <person name="Beiko R.G."/>
            <person name="Coutinho P."/>
            <person name="Dacks J.B."/>
            <person name="Durnford D.G."/>
            <person name="Fast N.M."/>
            <person name="Green B.R."/>
            <person name="Grisdale C."/>
            <person name="Hempe F."/>
            <person name="Henrissat B."/>
            <person name="Hoppner M.P."/>
            <person name="Ishida K.-I."/>
            <person name="Kim E."/>
            <person name="Koreny L."/>
            <person name="Kroth P.G."/>
            <person name="Liu Y."/>
            <person name="Malik S.-B."/>
            <person name="Maier U.G."/>
            <person name="McRose D."/>
            <person name="Mock T."/>
            <person name="Neilson J.A."/>
            <person name="Onodera N.T."/>
            <person name="Poole A.M."/>
            <person name="Pritham E.J."/>
            <person name="Richards T.A."/>
            <person name="Rocap G."/>
            <person name="Roy S.W."/>
            <person name="Sarai C."/>
            <person name="Schaack S."/>
            <person name="Shirato S."/>
            <person name="Slamovits C.H."/>
            <person name="Spencer D.F."/>
            <person name="Suzuki S."/>
            <person name="Worden A.Z."/>
            <person name="Zauner S."/>
            <person name="Barry K."/>
            <person name="Bell C."/>
            <person name="Bharti A.K."/>
            <person name="Crow J.A."/>
            <person name="Grimwood J."/>
            <person name="Kramer R."/>
            <person name="Lindquist E."/>
            <person name="Lucas S."/>
            <person name="Salamov A."/>
            <person name="McFadden G.I."/>
            <person name="Lane C.E."/>
            <person name="Keeling P.J."/>
            <person name="Gray M.W."/>
            <person name="Grigoriev I.V."/>
            <person name="Archibald J.M."/>
        </authorList>
    </citation>
    <scope>NUCLEOTIDE SEQUENCE</scope>
    <source>
        <strain evidence="7">CCMP2712</strain>
    </source>
</reference>
<gene>
    <name evidence="5" type="ORF">GUITHDRAFT_121608</name>
</gene>
<proteinExistence type="predicted"/>
<reference evidence="5 7" key="1">
    <citation type="journal article" date="2012" name="Nature">
        <title>Algal genomes reveal evolutionary mosaicism and the fate of nucleomorphs.</title>
        <authorList>
            <consortium name="DOE Joint Genome Institute"/>
            <person name="Curtis B.A."/>
            <person name="Tanifuji G."/>
            <person name="Burki F."/>
            <person name="Gruber A."/>
            <person name="Irimia M."/>
            <person name="Maruyama S."/>
            <person name="Arias M.C."/>
            <person name="Ball S.G."/>
            <person name="Gile G.H."/>
            <person name="Hirakawa Y."/>
            <person name="Hopkins J.F."/>
            <person name="Kuo A."/>
            <person name="Rensing S.A."/>
            <person name="Schmutz J."/>
            <person name="Symeonidi A."/>
            <person name="Elias M."/>
            <person name="Eveleigh R.J."/>
            <person name="Herman E.K."/>
            <person name="Klute M.J."/>
            <person name="Nakayama T."/>
            <person name="Obornik M."/>
            <person name="Reyes-Prieto A."/>
            <person name="Armbrust E.V."/>
            <person name="Aves S.J."/>
            <person name="Beiko R.G."/>
            <person name="Coutinho P."/>
            <person name="Dacks J.B."/>
            <person name="Durnford D.G."/>
            <person name="Fast N.M."/>
            <person name="Green B.R."/>
            <person name="Grisdale C.J."/>
            <person name="Hempel F."/>
            <person name="Henrissat B."/>
            <person name="Hoppner M.P."/>
            <person name="Ishida K."/>
            <person name="Kim E."/>
            <person name="Koreny L."/>
            <person name="Kroth P.G."/>
            <person name="Liu Y."/>
            <person name="Malik S.B."/>
            <person name="Maier U.G."/>
            <person name="McRose D."/>
            <person name="Mock T."/>
            <person name="Neilson J.A."/>
            <person name="Onodera N.T."/>
            <person name="Poole A.M."/>
            <person name="Pritham E.J."/>
            <person name="Richards T.A."/>
            <person name="Rocap G."/>
            <person name="Roy S.W."/>
            <person name="Sarai C."/>
            <person name="Schaack S."/>
            <person name="Shirato S."/>
            <person name="Slamovits C.H."/>
            <person name="Spencer D.F."/>
            <person name="Suzuki S."/>
            <person name="Worden A.Z."/>
            <person name="Zauner S."/>
            <person name="Barry K."/>
            <person name="Bell C."/>
            <person name="Bharti A.K."/>
            <person name="Crow J.A."/>
            <person name="Grimwood J."/>
            <person name="Kramer R."/>
            <person name="Lindquist E."/>
            <person name="Lucas S."/>
            <person name="Salamov A."/>
            <person name="McFadden G.I."/>
            <person name="Lane C.E."/>
            <person name="Keeling P.J."/>
            <person name="Gray M.W."/>
            <person name="Grigoriev I.V."/>
            <person name="Archibald J.M."/>
        </authorList>
    </citation>
    <scope>NUCLEOTIDE SEQUENCE</scope>
    <source>
        <strain evidence="5 7">CCMP2712</strain>
    </source>
</reference>
<evidence type="ECO:0000313" key="6">
    <source>
        <dbReference type="EnsemblProtists" id="EKX32218"/>
    </source>
</evidence>
<dbReference type="Proteomes" id="UP000011087">
    <property type="component" value="Unassembled WGS sequence"/>
</dbReference>
<evidence type="ECO:0000256" key="2">
    <source>
        <dbReference type="ARBA" id="ARBA00022840"/>
    </source>
</evidence>
<dbReference type="Pfam" id="PF00012">
    <property type="entry name" value="HSP70"/>
    <property type="match status" value="1"/>
</dbReference>
<dbReference type="AlphaFoldDB" id="L1I7J8"/>
<keyword evidence="3" id="KW-0175">Coiled coil</keyword>
<evidence type="ECO:0000256" key="1">
    <source>
        <dbReference type="ARBA" id="ARBA00022741"/>
    </source>
</evidence>
<dbReference type="GO" id="GO:0140662">
    <property type="term" value="F:ATP-dependent protein folding chaperone"/>
    <property type="evidence" value="ECO:0007669"/>
    <property type="project" value="InterPro"/>
</dbReference>
<dbReference type="PaxDb" id="55529-EKX32218"/>
<dbReference type="eggNOG" id="KOG0101">
    <property type="taxonomic scope" value="Eukaryota"/>
</dbReference>
<evidence type="ECO:0000313" key="7">
    <source>
        <dbReference type="Proteomes" id="UP000011087"/>
    </source>
</evidence>
<keyword evidence="2" id="KW-0067">ATP-binding</keyword>
<dbReference type="Gene3D" id="3.30.30.30">
    <property type="match status" value="1"/>
</dbReference>
<feature type="region of interest" description="Disordered" evidence="4">
    <location>
        <begin position="634"/>
        <end position="678"/>
    </location>
</feature>
<protein>
    <submittedName>
        <fullName evidence="5">Heat shock protein 70-like protein</fullName>
    </submittedName>
</protein>
<name>L1I7J8_GUITC</name>
<dbReference type="PANTHER" id="PTHR45639:SF34">
    <property type="entry name" value="CHAPERONE PROTEIN DNAK"/>
    <property type="match status" value="1"/>
</dbReference>
<dbReference type="PRINTS" id="PR00301">
    <property type="entry name" value="HEATSHOCK70"/>
</dbReference>
<dbReference type="Gene3D" id="3.30.420.40">
    <property type="match status" value="2"/>
</dbReference>
<dbReference type="RefSeq" id="XP_005819198.1">
    <property type="nucleotide sequence ID" value="XM_005819141.1"/>
</dbReference>
<feature type="compositionally biased region" description="Basic and acidic residues" evidence="4">
    <location>
        <begin position="663"/>
        <end position="676"/>
    </location>
</feature>
<dbReference type="EMBL" id="JH993204">
    <property type="protein sequence ID" value="EKX32218.1"/>
    <property type="molecule type" value="Genomic_DNA"/>
</dbReference>
<dbReference type="Gene3D" id="3.90.640.10">
    <property type="entry name" value="Actin, Chain A, domain 4"/>
    <property type="match status" value="1"/>
</dbReference>
<accession>L1I7J8</accession>
<dbReference type="GO" id="GO:0034663">
    <property type="term" value="C:endoplasmic reticulum chaperone complex"/>
    <property type="evidence" value="ECO:0007669"/>
    <property type="project" value="TreeGrafter"/>
</dbReference>
<organism evidence="5">
    <name type="scientific">Guillardia theta (strain CCMP2712)</name>
    <name type="common">Cryptophyte</name>
    <dbReference type="NCBI Taxonomy" id="905079"/>
    <lineage>
        <taxon>Eukaryota</taxon>
        <taxon>Cryptophyceae</taxon>
        <taxon>Pyrenomonadales</taxon>
        <taxon>Geminigeraceae</taxon>
        <taxon>Guillardia</taxon>
    </lineage>
</organism>
<dbReference type="GO" id="GO:0005524">
    <property type="term" value="F:ATP binding"/>
    <property type="evidence" value="ECO:0007669"/>
    <property type="project" value="UniProtKB-KW"/>
</dbReference>
<evidence type="ECO:0000313" key="5">
    <source>
        <dbReference type="EMBL" id="EKX32218.1"/>
    </source>
</evidence>
<keyword evidence="1" id="KW-0547">Nucleotide-binding</keyword>
<dbReference type="GeneID" id="17288951"/>